<dbReference type="EMBL" id="DS567590">
    <property type="status" value="NOT_ANNOTATED_CDS"/>
    <property type="molecule type" value="Genomic_DNA"/>
</dbReference>
<organism evidence="2 3">
    <name type="scientific">Phytophthora ramorum</name>
    <name type="common">Sudden oak death agent</name>
    <dbReference type="NCBI Taxonomy" id="164328"/>
    <lineage>
        <taxon>Eukaryota</taxon>
        <taxon>Sar</taxon>
        <taxon>Stramenopiles</taxon>
        <taxon>Oomycota</taxon>
        <taxon>Peronosporomycetes</taxon>
        <taxon>Peronosporales</taxon>
        <taxon>Peronosporaceae</taxon>
        <taxon>Phytophthora</taxon>
    </lineage>
</organism>
<protein>
    <submittedName>
        <fullName evidence="2">Uncharacterized protein</fullName>
    </submittedName>
</protein>
<dbReference type="STRING" id="164328.H3H8T8"/>
<dbReference type="Proteomes" id="UP000005238">
    <property type="component" value="Unassembled WGS sequence"/>
</dbReference>
<keyword evidence="3" id="KW-1185">Reference proteome</keyword>
<feature type="region of interest" description="Disordered" evidence="1">
    <location>
        <begin position="1"/>
        <end position="25"/>
    </location>
</feature>
<dbReference type="InParanoid" id="H3H8T8"/>
<name>H3H8T8_PHYRM</name>
<dbReference type="AlphaFoldDB" id="H3H8T8"/>
<dbReference type="EnsemblProtists" id="Phyra87236">
    <property type="protein sequence ID" value="Phyra87236"/>
    <property type="gene ID" value="Phyra87236"/>
</dbReference>
<reference evidence="3" key="1">
    <citation type="journal article" date="2006" name="Science">
        <title>Phytophthora genome sequences uncover evolutionary origins and mechanisms of pathogenesis.</title>
        <authorList>
            <person name="Tyler B.M."/>
            <person name="Tripathy S."/>
            <person name="Zhang X."/>
            <person name="Dehal P."/>
            <person name="Jiang R.H."/>
            <person name="Aerts A."/>
            <person name="Arredondo F.D."/>
            <person name="Baxter L."/>
            <person name="Bensasson D."/>
            <person name="Beynon J.L."/>
            <person name="Chapman J."/>
            <person name="Damasceno C.M."/>
            <person name="Dorrance A.E."/>
            <person name="Dou D."/>
            <person name="Dickerman A.W."/>
            <person name="Dubchak I.L."/>
            <person name="Garbelotto M."/>
            <person name="Gijzen M."/>
            <person name="Gordon S.G."/>
            <person name="Govers F."/>
            <person name="Grunwald N.J."/>
            <person name="Huang W."/>
            <person name="Ivors K.L."/>
            <person name="Jones R.W."/>
            <person name="Kamoun S."/>
            <person name="Krampis K."/>
            <person name="Lamour K.H."/>
            <person name="Lee M.K."/>
            <person name="McDonald W.H."/>
            <person name="Medina M."/>
            <person name="Meijer H.J."/>
            <person name="Nordberg E.K."/>
            <person name="Maclean D.J."/>
            <person name="Ospina-Giraldo M.D."/>
            <person name="Morris P.F."/>
            <person name="Phuntumart V."/>
            <person name="Putnam N.H."/>
            <person name="Rash S."/>
            <person name="Rose J.K."/>
            <person name="Sakihama Y."/>
            <person name="Salamov A.A."/>
            <person name="Savidor A."/>
            <person name="Scheuring C.F."/>
            <person name="Smith B.M."/>
            <person name="Sobral B.W."/>
            <person name="Terry A."/>
            <person name="Torto-Alalibo T.A."/>
            <person name="Win J."/>
            <person name="Xu Z."/>
            <person name="Zhang H."/>
            <person name="Grigoriev I.V."/>
            <person name="Rokhsar D.S."/>
            <person name="Boore J.L."/>
        </authorList>
    </citation>
    <scope>NUCLEOTIDE SEQUENCE [LARGE SCALE GENOMIC DNA]</scope>
    <source>
        <strain evidence="3">Pr102</strain>
    </source>
</reference>
<evidence type="ECO:0000313" key="2">
    <source>
        <dbReference type="EnsemblProtists" id="Phyra87236"/>
    </source>
</evidence>
<proteinExistence type="predicted"/>
<evidence type="ECO:0000256" key="1">
    <source>
        <dbReference type="SAM" id="MobiDB-lite"/>
    </source>
</evidence>
<sequence>MRDEEGMKKTWTGETSEGRKEFEGSMASSATALAFADNRGPEDESLSLLGLILFDRGRQRSHGGDNAVCDYKMMSGMVTSNSRVIVGEMVSMTHAKTLEWRDVDSKEEYDLPVVKHLVEQGADVEPAVPGVTFDPWATSRSCCCTSASSVSSTPAFFRATPSRILVEYFVVLRSVPDGLDPH</sequence>
<evidence type="ECO:0000313" key="3">
    <source>
        <dbReference type="Proteomes" id="UP000005238"/>
    </source>
</evidence>
<reference evidence="2" key="2">
    <citation type="submission" date="2015-06" db="UniProtKB">
        <authorList>
            <consortium name="EnsemblProtists"/>
        </authorList>
    </citation>
    <scope>IDENTIFICATION</scope>
    <source>
        <strain evidence="2">Pr102</strain>
    </source>
</reference>
<accession>H3H8T8</accession>